<evidence type="ECO:0000256" key="1">
    <source>
        <dbReference type="ARBA" id="ARBA00004123"/>
    </source>
</evidence>
<evidence type="ECO:0000256" key="2">
    <source>
        <dbReference type="ARBA" id="ARBA00007269"/>
    </source>
</evidence>
<evidence type="ECO:0000256" key="3">
    <source>
        <dbReference type="ARBA" id="ARBA00022723"/>
    </source>
</evidence>
<dbReference type="GO" id="GO:0000977">
    <property type="term" value="F:RNA polymerase II transcription regulatory region sequence-specific DNA binding"/>
    <property type="evidence" value="ECO:0007669"/>
    <property type="project" value="TreeGrafter"/>
</dbReference>
<proteinExistence type="inferred from homology"/>
<feature type="compositionally biased region" description="Polar residues" evidence="10">
    <location>
        <begin position="1046"/>
        <end position="1063"/>
    </location>
</feature>
<dbReference type="InterPro" id="IPR036867">
    <property type="entry name" value="R3H_dom_sf"/>
</dbReference>
<dbReference type="EMBL" id="JAPQKT010000010">
    <property type="protein sequence ID" value="KAJ5217825.1"/>
    <property type="molecule type" value="Genomic_DNA"/>
</dbReference>
<feature type="domain" description="R3H" evidence="11">
    <location>
        <begin position="902"/>
        <end position="965"/>
    </location>
</feature>
<keyword evidence="4" id="KW-0677">Repeat</keyword>
<feature type="region of interest" description="Disordered" evidence="10">
    <location>
        <begin position="1095"/>
        <end position="1176"/>
    </location>
</feature>
<evidence type="ECO:0000256" key="10">
    <source>
        <dbReference type="SAM" id="MobiDB-lite"/>
    </source>
</evidence>
<dbReference type="InterPro" id="IPR034078">
    <property type="entry name" value="NFX1_fam"/>
</dbReference>
<keyword evidence="13" id="KW-1185">Reference proteome</keyword>
<protein>
    <recommendedName>
        <fullName evidence="11">R3H domain-containing protein</fullName>
    </recommendedName>
</protein>
<feature type="compositionally biased region" description="Polar residues" evidence="10">
    <location>
        <begin position="116"/>
        <end position="133"/>
    </location>
</feature>
<reference evidence="12" key="2">
    <citation type="journal article" date="2023" name="IMA Fungus">
        <title>Comparative genomic study of the Penicillium genus elucidates a diverse pangenome and 15 lateral gene transfer events.</title>
        <authorList>
            <person name="Petersen C."/>
            <person name="Sorensen T."/>
            <person name="Nielsen M.R."/>
            <person name="Sondergaard T.E."/>
            <person name="Sorensen J.L."/>
            <person name="Fitzpatrick D.A."/>
            <person name="Frisvad J.C."/>
            <person name="Nielsen K.L."/>
        </authorList>
    </citation>
    <scope>NUCLEOTIDE SEQUENCE</scope>
    <source>
        <strain evidence="12">IBT 23319</strain>
    </source>
</reference>
<dbReference type="SMART" id="SM00438">
    <property type="entry name" value="ZnF_NFX"/>
    <property type="match status" value="10"/>
</dbReference>
<dbReference type="CDD" id="cd06006">
    <property type="entry name" value="R3H_unknown_2"/>
    <property type="match status" value="1"/>
</dbReference>
<feature type="region of interest" description="Disordered" evidence="10">
    <location>
        <begin position="1"/>
        <end position="213"/>
    </location>
</feature>
<dbReference type="GO" id="GO:0000981">
    <property type="term" value="F:DNA-binding transcription factor activity, RNA polymerase II-specific"/>
    <property type="evidence" value="ECO:0007669"/>
    <property type="project" value="TreeGrafter"/>
</dbReference>
<dbReference type="InterPro" id="IPR034077">
    <property type="entry name" value="R3H_FAP1"/>
</dbReference>
<sequence>MSSSAVLSQPPLEPQIMASTAEAPAATPPPSASSAGRTRHRRRGRGPANRDGHSNPTAQSTNEQPQDPVRQQQGESSQIHATEQSNGSTRSRGGNKEGKSSGGRRGRGNGPRRNEQTQNGGQSDQTTQRQSRGMRTRGFGARLTKSDNQPGGKGTNGPTDLEANLRADAPDFVPGMPASVSQASTAPGSSSRSKGKSKPKPPQKPPKVTTKSAADDIATRIHEDIAHNLYECPICTSELGKRSKIWSCELCWTVFHLSCVKKWSTNEGSAAARQPQDAEGSLAPKAWRCPGCNLSHEHFPSTYTCWCEKESDPRPLPGLPPHSCGQTCSRARRGCPHPCDKTCHAGPCAPCTAMGPTQDCFCGRHSSTKRCQDTDYENGWSCGEICGDLLPCGEHTCPLPCHEGLCGACEVKIDARCYCGKVHTEMLCSSRDEELDSEKVQDGLKEEWTGCFSCPEDCNRPFDCGVHFCQKSCHPQDSSPAHCPRSPDTVSRCPCGKTSLTEVPGYTPRTSCEDPIPNCLEPCGKMLRCGHSCDQICHTGPCGMCLRHVPISCQCGRNTSMSVCHQGSLNPPQCFRQCKATLHCGRHTCTERCCPGEQMAIERQAARRKLKPHLRPAEEEIEAEHICTRVCGRTLKCGRHTCPELCHKGPCNTCREAIFDEISCNCGRSILYPPLPCGTQPPPCSRPCERPKTCGHPQTAHNCHTDAESCPKCPFLTDKECLCGKRVMKNVPCWLADARCGQVCGAPLKCGSHFCKKDCHRPGQCEDADKPCSQACGKSKSLCHHPCSEQCHAPYPCPEKTPCSSKITVTCGCGRMRQERRCNAAKAVISKGQVQQPERLPSVTPLTCDEECSRLERNRSLASALGVDINQQTTVQAFSSSNLPYSTETLDQYIKLASTVSLSTLQTYESTMHSLATDTSNRSIRFQPAKSTLRAFTHSLATDWGFVTESHDPEPHRHVFVLKPLTWTPPIFGTGSETTIGIGGMSVRECVKLRERERAKEREAQRVAALEAKAARDAAKTQTTGSSSDGWAQVASRAKKPGADGSNASTRSTTPLQSSYSSPFSGRSMFSALAGDGDSSGPGAKKEKLVLRSGIGVGKSLRSQPAAEVVDSWEEAEEKEEEVERKQEPVGNLEEEQQQQQEDGNQETPVPDNETAEPEELSRDQETIMSEIGKTE</sequence>
<evidence type="ECO:0000259" key="11">
    <source>
        <dbReference type="PROSITE" id="PS51061"/>
    </source>
</evidence>
<dbReference type="PANTHER" id="PTHR12360:SF12">
    <property type="entry name" value="TRANSCRIPTIONAL REPRESSOR NF-X1"/>
    <property type="match status" value="1"/>
</dbReference>
<keyword evidence="7" id="KW-0805">Transcription regulation</keyword>
<dbReference type="Gene3D" id="3.30.1370.50">
    <property type="entry name" value="R3H-like domain"/>
    <property type="match status" value="1"/>
</dbReference>
<dbReference type="AlphaFoldDB" id="A0A9W9NDF7"/>
<dbReference type="OrthoDB" id="6512771at2759"/>
<dbReference type="CDD" id="cd06008">
    <property type="entry name" value="NF-X1-zinc-finger"/>
    <property type="match status" value="6"/>
</dbReference>
<dbReference type="GO" id="GO:0008270">
    <property type="term" value="F:zinc ion binding"/>
    <property type="evidence" value="ECO:0007669"/>
    <property type="project" value="UniProtKB-KW"/>
</dbReference>
<reference evidence="12" key="1">
    <citation type="submission" date="2022-11" db="EMBL/GenBank/DDBJ databases">
        <authorList>
            <person name="Petersen C."/>
        </authorList>
    </citation>
    <scope>NUCLEOTIDE SEQUENCE</scope>
    <source>
        <strain evidence="12">IBT 23319</strain>
    </source>
</reference>
<evidence type="ECO:0000256" key="5">
    <source>
        <dbReference type="ARBA" id="ARBA00022771"/>
    </source>
</evidence>
<dbReference type="Proteomes" id="UP001147733">
    <property type="component" value="Unassembled WGS sequence"/>
</dbReference>
<dbReference type="GeneID" id="81389522"/>
<dbReference type="InterPro" id="IPR001374">
    <property type="entry name" value="R3H_dom"/>
</dbReference>
<dbReference type="Pfam" id="PF01424">
    <property type="entry name" value="R3H"/>
    <property type="match status" value="1"/>
</dbReference>
<feature type="region of interest" description="Disordered" evidence="10">
    <location>
        <begin position="1015"/>
        <end position="1063"/>
    </location>
</feature>
<evidence type="ECO:0000256" key="6">
    <source>
        <dbReference type="ARBA" id="ARBA00022833"/>
    </source>
</evidence>
<organism evidence="12 13">
    <name type="scientific">Penicillium citrinum</name>
    <dbReference type="NCBI Taxonomy" id="5077"/>
    <lineage>
        <taxon>Eukaryota</taxon>
        <taxon>Fungi</taxon>
        <taxon>Dikarya</taxon>
        <taxon>Ascomycota</taxon>
        <taxon>Pezizomycotina</taxon>
        <taxon>Eurotiomycetes</taxon>
        <taxon>Eurotiomycetidae</taxon>
        <taxon>Eurotiales</taxon>
        <taxon>Aspergillaceae</taxon>
        <taxon>Penicillium</taxon>
    </lineage>
</organism>
<dbReference type="SUPFAM" id="SSF82708">
    <property type="entry name" value="R3H domain"/>
    <property type="match status" value="1"/>
</dbReference>
<keyword evidence="5" id="KW-0863">Zinc-finger</keyword>
<keyword evidence="3" id="KW-0479">Metal-binding</keyword>
<dbReference type="RefSeq" id="XP_056495419.1">
    <property type="nucleotide sequence ID" value="XM_056650355.1"/>
</dbReference>
<dbReference type="InterPro" id="IPR000967">
    <property type="entry name" value="Znf_NFX1"/>
</dbReference>
<keyword evidence="6" id="KW-0862">Zinc</keyword>
<dbReference type="Pfam" id="PF01422">
    <property type="entry name" value="zf-NF-X1"/>
    <property type="match status" value="7"/>
</dbReference>
<dbReference type="GO" id="GO:0000122">
    <property type="term" value="P:negative regulation of transcription by RNA polymerase II"/>
    <property type="evidence" value="ECO:0007669"/>
    <property type="project" value="TreeGrafter"/>
</dbReference>
<evidence type="ECO:0000313" key="13">
    <source>
        <dbReference type="Proteomes" id="UP001147733"/>
    </source>
</evidence>
<comment type="similarity">
    <text evidence="2">Belongs to the NFX1 family.</text>
</comment>
<dbReference type="GO" id="GO:0005634">
    <property type="term" value="C:nucleus"/>
    <property type="evidence" value="ECO:0007669"/>
    <property type="project" value="UniProtKB-SubCell"/>
</dbReference>
<comment type="caution">
    <text evidence="12">The sequence shown here is derived from an EMBL/GenBank/DDBJ whole genome shotgun (WGS) entry which is preliminary data.</text>
</comment>
<evidence type="ECO:0000256" key="9">
    <source>
        <dbReference type="ARBA" id="ARBA00023242"/>
    </source>
</evidence>
<feature type="compositionally biased region" description="Acidic residues" evidence="10">
    <location>
        <begin position="1111"/>
        <end position="1121"/>
    </location>
</feature>
<dbReference type="PROSITE" id="PS51061">
    <property type="entry name" value="R3H"/>
    <property type="match status" value="1"/>
</dbReference>
<feature type="compositionally biased region" description="Polar residues" evidence="10">
    <location>
        <begin position="54"/>
        <end position="89"/>
    </location>
</feature>
<gene>
    <name evidence="12" type="ORF">N7469_011450</name>
</gene>
<evidence type="ECO:0000256" key="8">
    <source>
        <dbReference type="ARBA" id="ARBA00023163"/>
    </source>
</evidence>
<evidence type="ECO:0000313" key="12">
    <source>
        <dbReference type="EMBL" id="KAJ5217825.1"/>
    </source>
</evidence>
<name>A0A9W9NDF7_PENCI</name>
<keyword evidence="8" id="KW-0804">Transcription</keyword>
<evidence type="ECO:0000256" key="7">
    <source>
        <dbReference type="ARBA" id="ARBA00023015"/>
    </source>
</evidence>
<accession>A0A9W9NDF7</accession>
<comment type="subcellular location">
    <subcellularLocation>
        <location evidence="1">Nucleus</location>
    </subcellularLocation>
</comment>
<dbReference type="PANTHER" id="PTHR12360">
    <property type="entry name" value="NUCLEAR TRANSCRIPTION FACTOR, X-BOX BINDING 1 NFX1"/>
    <property type="match status" value="1"/>
</dbReference>
<evidence type="ECO:0000256" key="4">
    <source>
        <dbReference type="ARBA" id="ARBA00022737"/>
    </source>
</evidence>
<keyword evidence="9" id="KW-0539">Nucleus</keyword>